<dbReference type="CDD" id="cd02135">
    <property type="entry name" value="YdjA-like"/>
    <property type="match status" value="1"/>
</dbReference>
<dbReference type="PIRSF" id="PIRSF000232">
    <property type="entry name" value="YdjA"/>
    <property type="match status" value="1"/>
</dbReference>
<gene>
    <name evidence="10" type="ORF">ABS311_16685</name>
</gene>
<sequence>MQAIELLLKRTSYNQLVEPAPNGDVLANILQAGCCVPDHGGLTPWRFIVFKAQALVDLGEIYAEAAEQDGADCEKIEKAKNMPLRAPMVIAVIANIDENNKIPASEQLIAAGCAAHSIQMAAVAQGFQGIWRTGVFAYHPHIKQQLKLTAQEQIVGYIYLGTAKGDVPAKSRKNYQNFVQYW</sequence>
<dbReference type="RefSeq" id="WP_143872652.1">
    <property type="nucleotide sequence ID" value="NZ_CP041660.1"/>
</dbReference>
<dbReference type="InterPro" id="IPR026021">
    <property type="entry name" value="YdjA-like"/>
</dbReference>
<dbReference type="InterPro" id="IPR052530">
    <property type="entry name" value="NAD(P)H_nitroreductase"/>
</dbReference>
<dbReference type="PANTHER" id="PTHR43821:SF1">
    <property type="entry name" value="NAD(P)H NITROREDUCTASE YDJA-RELATED"/>
    <property type="match status" value="1"/>
</dbReference>
<keyword evidence="6 8" id="KW-0560">Oxidoreductase</keyword>
<evidence type="ECO:0000256" key="8">
    <source>
        <dbReference type="PIRNR" id="PIRNR000232"/>
    </source>
</evidence>
<keyword evidence="7 8" id="KW-0520">NAD</keyword>
<proteinExistence type="inferred from homology"/>
<dbReference type="NCBIfam" id="NF008088">
    <property type="entry name" value="PRK10828.1"/>
    <property type="match status" value="1"/>
</dbReference>
<comment type="similarity">
    <text evidence="2 8">Belongs to the nitroreductase family.</text>
</comment>
<comment type="caution">
    <text evidence="10">The sequence shown here is derived from an EMBL/GenBank/DDBJ whole genome shotgun (WGS) entry which is preliminary data.</text>
</comment>
<dbReference type="EMBL" id="JBELOE010000265">
    <property type="protein sequence ID" value="MER2493517.1"/>
    <property type="molecule type" value="Genomic_DNA"/>
</dbReference>
<dbReference type="EC" id="1.-.-.-" evidence="8"/>
<keyword evidence="3 8" id="KW-0285">Flavoprotein</keyword>
<organism evidence="10 11">
    <name type="scientific">Catenovulum sediminis</name>
    <dbReference type="NCBI Taxonomy" id="1740262"/>
    <lineage>
        <taxon>Bacteria</taxon>
        <taxon>Pseudomonadati</taxon>
        <taxon>Pseudomonadota</taxon>
        <taxon>Gammaproteobacteria</taxon>
        <taxon>Alteromonadales</taxon>
        <taxon>Alteromonadaceae</taxon>
        <taxon>Catenovulum</taxon>
    </lineage>
</organism>
<dbReference type="Gene3D" id="3.40.109.10">
    <property type="entry name" value="NADH Oxidase"/>
    <property type="match status" value="1"/>
</dbReference>
<evidence type="ECO:0000256" key="5">
    <source>
        <dbReference type="ARBA" id="ARBA00022857"/>
    </source>
</evidence>
<evidence type="ECO:0000256" key="3">
    <source>
        <dbReference type="ARBA" id="ARBA00022630"/>
    </source>
</evidence>
<keyword evidence="11" id="KW-1185">Reference proteome</keyword>
<feature type="domain" description="Nitroreductase" evidence="9">
    <location>
        <begin position="18"/>
        <end position="161"/>
    </location>
</feature>
<evidence type="ECO:0000313" key="10">
    <source>
        <dbReference type="EMBL" id="MER2493517.1"/>
    </source>
</evidence>
<evidence type="ECO:0000313" key="11">
    <source>
        <dbReference type="Proteomes" id="UP001467690"/>
    </source>
</evidence>
<evidence type="ECO:0000256" key="7">
    <source>
        <dbReference type="ARBA" id="ARBA00023027"/>
    </source>
</evidence>
<dbReference type="InterPro" id="IPR000415">
    <property type="entry name" value="Nitroreductase-like"/>
</dbReference>
<evidence type="ECO:0000256" key="6">
    <source>
        <dbReference type="ARBA" id="ARBA00023002"/>
    </source>
</evidence>
<name>A0ABV1RKQ5_9ALTE</name>
<dbReference type="InterPro" id="IPR029479">
    <property type="entry name" value="Nitroreductase"/>
</dbReference>
<dbReference type="Pfam" id="PF00881">
    <property type="entry name" value="Nitroreductase"/>
    <property type="match status" value="1"/>
</dbReference>
<protein>
    <recommendedName>
        <fullName evidence="8">Putative NAD(P)H nitroreductase</fullName>
        <ecNumber evidence="8">1.-.-.-</ecNumber>
    </recommendedName>
</protein>
<keyword evidence="4 8" id="KW-0288">FMN</keyword>
<evidence type="ECO:0000256" key="2">
    <source>
        <dbReference type="ARBA" id="ARBA00007118"/>
    </source>
</evidence>
<evidence type="ECO:0000256" key="1">
    <source>
        <dbReference type="ARBA" id="ARBA00001917"/>
    </source>
</evidence>
<comment type="cofactor">
    <cofactor evidence="1 8">
        <name>FMN</name>
        <dbReference type="ChEBI" id="CHEBI:58210"/>
    </cofactor>
</comment>
<dbReference type="SUPFAM" id="SSF55469">
    <property type="entry name" value="FMN-dependent nitroreductase-like"/>
    <property type="match status" value="1"/>
</dbReference>
<evidence type="ECO:0000259" key="9">
    <source>
        <dbReference type="Pfam" id="PF00881"/>
    </source>
</evidence>
<dbReference type="Proteomes" id="UP001467690">
    <property type="component" value="Unassembled WGS sequence"/>
</dbReference>
<accession>A0ABV1RKQ5</accession>
<reference evidence="10 11" key="1">
    <citation type="submission" date="2024-06" db="EMBL/GenBank/DDBJ databases">
        <authorList>
            <person name="Chen R.Y."/>
        </authorList>
    </citation>
    <scope>NUCLEOTIDE SEQUENCE [LARGE SCALE GENOMIC DNA]</scope>
    <source>
        <strain evidence="10 11">D2</strain>
    </source>
</reference>
<evidence type="ECO:0000256" key="4">
    <source>
        <dbReference type="ARBA" id="ARBA00022643"/>
    </source>
</evidence>
<dbReference type="PANTHER" id="PTHR43821">
    <property type="entry name" value="NAD(P)H NITROREDUCTASE YDJA-RELATED"/>
    <property type="match status" value="1"/>
</dbReference>
<keyword evidence="5 8" id="KW-0521">NADP</keyword>